<dbReference type="RefSeq" id="WP_185047727.1">
    <property type="nucleotide sequence ID" value="NZ_BAABIX010000013.1"/>
</dbReference>
<dbReference type="EMBL" id="JACHGN010000001">
    <property type="protein sequence ID" value="MBB5130912.1"/>
    <property type="molecule type" value="Genomic_DNA"/>
</dbReference>
<keyword evidence="2" id="KW-1185">Reference proteome</keyword>
<gene>
    <name evidence="1" type="ORF">HNP84_000600</name>
</gene>
<name>A0A840NUI4_9ACTN</name>
<comment type="caution">
    <text evidence="1">The sequence shown here is derived from an EMBL/GenBank/DDBJ whole genome shotgun (WGS) entry which is preliminary data.</text>
</comment>
<accession>A0A840NUI4</accession>
<dbReference type="AlphaFoldDB" id="A0A840NUI4"/>
<evidence type="ECO:0000313" key="2">
    <source>
        <dbReference type="Proteomes" id="UP000578449"/>
    </source>
</evidence>
<dbReference type="Proteomes" id="UP000578449">
    <property type="component" value="Unassembled WGS sequence"/>
</dbReference>
<sequence length="656" mass="70390">MAPIDGFCGIDPDEMGQMAASMRGAADKLTAFTHEFGLKLRRHEISTPALAGINGIAEWGREQATMLDGRAELIQSLNSTGDSAPQPLGGQGLIHLPDELAGYESARALATMYGQDIFVNFSGELQGKLIHEHTDEIEALAKNPQAAAAFFALLSPKVRDALPDLIAATGSKTAKQDLAAFSKALGAALRAPTLLPAFAKIRSELVKPTESIVVAWNRLALLKGANAPSDVRSAAARALILDDFVKEPRNDWRAGTSPELGVYGLSPDLVALGLDVLGSDGTAVRDAFSKMGGGEVKLTQPQKMKLFLDYAKAMGTGDDVATAFGRAVEAGAEVATEKPGQHSSGAAAFTLDVMMAAGTFGYDIPDLARPSMVAIAKSYIHELATGARFDKAVYRDSGLTPPERWIVIPGITPSFYLSPGDTYRFLATFSGDKDLTHDFDAVAGQFRHDTLVAAARLDAQGDTRHFEDAARAFGDLGGVEFKAVLDMRGERDATDDLVLDITKNTLALGVDAIPVAGTAAKVGWELTKAYGASALLDGWADSFETRVEEATGARSDFAIRQKYDMAHILHEASFPASDPPGELISKSTGDLKTYDELLAEAKREATPDKTWEKVLRDKLVPYERWMDSNDDFDTKVEPSSTYQANDTAKDLLRIWD</sequence>
<evidence type="ECO:0000313" key="1">
    <source>
        <dbReference type="EMBL" id="MBB5130912.1"/>
    </source>
</evidence>
<protein>
    <submittedName>
        <fullName evidence="1">Uncharacterized protein</fullName>
    </submittedName>
</protein>
<organism evidence="1 2">
    <name type="scientific">Thermocatellispora tengchongensis</name>
    <dbReference type="NCBI Taxonomy" id="1073253"/>
    <lineage>
        <taxon>Bacteria</taxon>
        <taxon>Bacillati</taxon>
        <taxon>Actinomycetota</taxon>
        <taxon>Actinomycetes</taxon>
        <taxon>Streptosporangiales</taxon>
        <taxon>Streptosporangiaceae</taxon>
        <taxon>Thermocatellispora</taxon>
    </lineage>
</organism>
<reference evidence="1 2" key="1">
    <citation type="submission" date="2020-08" db="EMBL/GenBank/DDBJ databases">
        <title>Genomic Encyclopedia of Type Strains, Phase IV (KMG-IV): sequencing the most valuable type-strain genomes for metagenomic binning, comparative biology and taxonomic classification.</title>
        <authorList>
            <person name="Goeker M."/>
        </authorList>
    </citation>
    <scope>NUCLEOTIDE SEQUENCE [LARGE SCALE GENOMIC DNA]</scope>
    <source>
        <strain evidence="1 2">DSM 45615</strain>
    </source>
</reference>
<proteinExistence type="predicted"/>